<evidence type="ECO:0000313" key="6">
    <source>
        <dbReference type="Proteomes" id="UP000595198"/>
    </source>
</evidence>
<dbReference type="Proteomes" id="UP000595198">
    <property type="component" value="Chromosome"/>
</dbReference>
<feature type="domain" description="Serine aminopeptidase S33" evidence="1">
    <location>
        <begin position="33"/>
        <end position="293"/>
    </location>
</feature>
<reference evidence="5 6" key="1">
    <citation type="submission" date="2020-12" db="EMBL/GenBank/DDBJ databases">
        <title>FDA dAtabase for Regulatory Grade micrObial Sequences (FDA-ARGOS): Supporting development and validation of Infectious Disease Dx tests.</title>
        <authorList>
            <person name="Sproer C."/>
            <person name="Gronow S."/>
            <person name="Severitt S."/>
            <person name="Schroder I."/>
            <person name="Tallon L."/>
            <person name="Sadzewicz L."/>
            <person name="Zhao X."/>
            <person name="Boylan J."/>
            <person name="Ott S."/>
            <person name="Bowen H."/>
            <person name="Vavikolanu K."/>
            <person name="Mehta A."/>
            <person name="Aluvathingal J."/>
            <person name="Nadendla S."/>
            <person name="Lowell S."/>
            <person name="Myers T."/>
            <person name="Yan Y."/>
            <person name="Sichtig H."/>
        </authorList>
    </citation>
    <scope>NUCLEOTIDE SEQUENCE [LARGE SCALE GENOMIC DNA]</scope>
    <source>
        <strain evidence="3 5">FDAARGOS_938</strain>
        <strain evidence="4 6">FDAARGOS_991</strain>
    </source>
</reference>
<keyword evidence="6" id="KW-1185">Reference proteome</keyword>
<dbReference type="RefSeq" id="WP_070767413.1">
    <property type="nucleotide sequence ID" value="NZ_CP065628.1"/>
</dbReference>
<evidence type="ECO:0000313" key="7">
    <source>
        <dbReference type="Proteomes" id="UP001223646"/>
    </source>
</evidence>
<reference evidence="2" key="2">
    <citation type="submission" date="2023-05" db="EMBL/GenBank/DDBJ databases">
        <authorList>
            <person name="Du J."/>
        </authorList>
    </citation>
    <scope>NUCLEOTIDE SEQUENCE</scope>
    <source>
        <strain evidence="2">UMB1064</strain>
    </source>
</reference>
<dbReference type="PANTHER" id="PTHR11614">
    <property type="entry name" value="PHOSPHOLIPASE-RELATED"/>
    <property type="match status" value="1"/>
</dbReference>
<dbReference type="EMBL" id="CP066023">
    <property type="protein sequence ID" value="QQB82938.1"/>
    <property type="molecule type" value="Genomic_DNA"/>
</dbReference>
<sequence length="309" mass="33978">MTSAVRTSLSRPGATLNVLRWAPENDKGAPITPKGVVQIVHGMVEYANRYAKFAEYLVSQGYAVVAHDHRGHGMTKTDAGIPGYFADYGGWNLILEDLHAVRQYVDAEFPGSKHYILGHSMGSLLTRNYIAKYGEGLTGVIIMGTVSWPGAKGDAGMKVANLLAKIRPTTPGKLLNTLTFADYNKGFERRTKFDWLTRDHKIVDAYIADDKCGFVPTNAFFRDLLVGTHYANSSEAYEKAPDDLPLFVVSGAIDPAGGAGCVTEVVGKYLNAGKKDVRFKVYPDGRHEILNELNKEEVYADILAWLESR</sequence>
<evidence type="ECO:0000259" key="1">
    <source>
        <dbReference type="Pfam" id="PF12146"/>
    </source>
</evidence>
<dbReference type="EMBL" id="CP065628">
    <property type="protein sequence ID" value="QPR31060.1"/>
    <property type="molecule type" value="Genomic_DNA"/>
</dbReference>
<dbReference type="Proteomes" id="UP000594774">
    <property type="component" value="Chromosome"/>
</dbReference>
<dbReference type="InterPro" id="IPR051044">
    <property type="entry name" value="MAG_DAG_Lipase"/>
</dbReference>
<dbReference type="EMBL" id="JASOOY020000031">
    <property type="protein sequence ID" value="MEO3717772.1"/>
    <property type="molecule type" value="Genomic_DNA"/>
</dbReference>
<keyword evidence="2" id="KW-0378">Hydrolase</keyword>
<dbReference type="Proteomes" id="UP001223646">
    <property type="component" value="Unassembled WGS sequence"/>
</dbReference>
<organism evidence="2 7">
    <name type="scientific">Corynebacterium amycolatum</name>
    <dbReference type="NCBI Taxonomy" id="43765"/>
    <lineage>
        <taxon>Bacteria</taxon>
        <taxon>Bacillati</taxon>
        <taxon>Actinomycetota</taxon>
        <taxon>Actinomycetes</taxon>
        <taxon>Mycobacteriales</taxon>
        <taxon>Corynebacteriaceae</taxon>
        <taxon>Corynebacterium</taxon>
    </lineage>
</organism>
<evidence type="ECO:0000313" key="3">
    <source>
        <dbReference type="EMBL" id="QPR31060.1"/>
    </source>
</evidence>
<reference evidence="2" key="3">
    <citation type="submission" date="2024-05" db="EMBL/GenBank/DDBJ databases">
        <authorList>
            <person name="Wolfe A."/>
        </authorList>
    </citation>
    <scope>NUCLEOTIDE SEQUENCE</scope>
    <source>
        <strain evidence="2">UMB1064</strain>
    </source>
</reference>
<evidence type="ECO:0000313" key="2">
    <source>
        <dbReference type="EMBL" id="MEO3717772.1"/>
    </source>
</evidence>
<name>A0AAW9SMN9_CORAY</name>
<evidence type="ECO:0000313" key="5">
    <source>
        <dbReference type="Proteomes" id="UP000594774"/>
    </source>
</evidence>
<gene>
    <name evidence="3" type="ORF">I6G95_00795</name>
    <name evidence="4" type="ORF">I6H48_01390</name>
    <name evidence="2" type="ORF">QP460_009255</name>
</gene>
<dbReference type="InterPro" id="IPR022742">
    <property type="entry name" value="Hydrolase_4"/>
</dbReference>
<accession>A0AAW9SMN9</accession>
<dbReference type="Gene3D" id="3.40.50.1820">
    <property type="entry name" value="alpha/beta hydrolase"/>
    <property type="match status" value="1"/>
</dbReference>
<dbReference type="AlphaFoldDB" id="A0AAW9SMN9"/>
<dbReference type="Pfam" id="PF12146">
    <property type="entry name" value="Hydrolase_4"/>
    <property type="match status" value="1"/>
</dbReference>
<protein>
    <submittedName>
        <fullName evidence="2">Alpha/beta hydrolase</fullName>
    </submittedName>
    <submittedName>
        <fullName evidence="3">Lysophospholipase</fullName>
    </submittedName>
</protein>
<dbReference type="InterPro" id="IPR029058">
    <property type="entry name" value="AB_hydrolase_fold"/>
</dbReference>
<dbReference type="SUPFAM" id="SSF53474">
    <property type="entry name" value="alpha/beta-Hydrolases"/>
    <property type="match status" value="1"/>
</dbReference>
<evidence type="ECO:0000313" key="4">
    <source>
        <dbReference type="EMBL" id="QQB82938.1"/>
    </source>
</evidence>
<dbReference type="GO" id="GO:0016787">
    <property type="term" value="F:hydrolase activity"/>
    <property type="evidence" value="ECO:0007669"/>
    <property type="project" value="UniProtKB-KW"/>
</dbReference>
<proteinExistence type="predicted"/>